<organism evidence="1 2">
    <name type="scientific">Propionispora vibrioides</name>
    <dbReference type="NCBI Taxonomy" id="112903"/>
    <lineage>
        <taxon>Bacteria</taxon>
        <taxon>Bacillati</taxon>
        <taxon>Bacillota</taxon>
        <taxon>Negativicutes</taxon>
        <taxon>Selenomonadales</taxon>
        <taxon>Sporomusaceae</taxon>
        <taxon>Propionispora</taxon>
    </lineage>
</organism>
<reference evidence="1 2" key="1">
    <citation type="submission" date="2016-10" db="EMBL/GenBank/DDBJ databases">
        <authorList>
            <person name="de Groot N.N."/>
        </authorList>
    </citation>
    <scope>NUCLEOTIDE SEQUENCE [LARGE SCALE GENOMIC DNA]</scope>
    <source>
        <strain evidence="1 2">DSM 13305</strain>
    </source>
</reference>
<keyword evidence="2" id="KW-1185">Reference proteome</keyword>
<sequence length="306" mass="33008">MALDKAFFDKTYPWAGIKTETIDGQEMVFIPKFYYKTGVAPVGSQQAGKKCWWVVDRPIAGYRIHPAFMKDGAEIPGFWVGAYECSVDAGASSKAASVSGKSPLVSIDFPTMQNRCTARNVSGQTGWHLWNIYELAATQMLCLIELGSPDVQAKIGSGNSNSSAAVATGSTNAKWRGISELWGNVWHMVDGLKGSGTTIQILDRLGNGTYINTGVAALSAAHGYPKEMMDTSGSGFDFNDIFVPKSIDQTASNGTFGDYYWYAVSDFVCYHGGYWGYGAYDGLFCLNLNGPASYSNVTLGGRLAKV</sequence>
<dbReference type="STRING" id="112903.SAMN04490178_10854"/>
<dbReference type="EMBL" id="FODY01000008">
    <property type="protein sequence ID" value="SEO98834.1"/>
    <property type="molecule type" value="Genomic_DNA"/>
</dbReference>
<gene>
    <name evidence="1" type="ORF">SAMN04490178_10854</name>
</gene>
<protein>
    <submittedName>
        <fullName evidence="1">Uncharacterized protein</fullName>
    </submittedName>
</protein>
<dbReference type="Proteomes" id="UP000198847">
    <property type="component" value="Unassembled WGS sequence"/>
</dbReference>
<name>A0A1H8U7M6_9FIRM</name>
<dbReference type="OrthoDB" id="2300096at2"/>
<evidence type="ECO:0000313" key="2">
    <source>
        <dbReference type="Proteomes" id="UP000198847"/>
    </source>
</evidence>
<dbReference type="AlphaFoldDB" id="A0A1H8U7M6"/>
<dbReference type="RefSeq" id="WP_091745713.1">
    <property type="nucleotide sequence ID" value="NZ_FODY01000008.1"/>
</dbReference>
<proteinExistence type="predicted"/>
<evidence type="ECO:0000313" key="1">
    <source>
        <dbReference type="EMBL" id="SEO98834.1"/>
    </source>
</evidence>
<accession>A0A1H8U7M6</accession>